<accession>A0AAD5LAZ5</accession>
<evidence type="ECO:0000256" key="3">
    <source>
        <dbReference type="PROSITE-ProRule" id="PRU10141"/>
    </source>
</evidence>
<dbReference type="Pfam" id="PF00069">
    <property type="entry name" value="Pkinase"/>
    <property type="match status" value="1"/>
</dbReference>
<evidence type="ECO:0000256" key="4">
    <source>
        <dbReference type="RuleBase" id="RU000304"/>
    </source>
</evidence>
<dbReference type="PROSITE" id="PS00107">
    <property type="entry name" value="PROTEIN_KINASE_ATP"/>
    <property type="match status" value="1"/>
</dbReference>
<feature type="binding site" evidence="3">
    <location>
        <position position="123"/>
    </location>
    <ligand>
        <name>ATP</name>
        <dbReference type="ChEBI" id="CHEBI:30616"/>
    </ligand>
</feature>
<dbReference type="Proteomes" id="UP001209570">
    <property type="component" value="Unassembled WGS sequence"/>
</dbReference>
<evidence type="ECO:0000256" key="5">
    <source>
        <dbReference type="SAM" id="Phobius"/>
    </source>
</evidence>
<gene>
    <name evidence="7" type="ORF">P43SY_000314</name>
</gene>
<evidence type="ECO:0000313" key="7">
    <source>
        <dbReference type="EMBL" id="KAJ0392416.1"/>
    </source>
</evidence>
<sequence length="408" mass="44950">MVPPIPGVEQAMATQGRDLPWFMVASGFIAVSILLSEIVLLCMRWGGVKKPPSRKLRSCSSRYVPPTDTYFSTLPGVSLWDEKLLINRYIPSNQVEDVRVLGGGAFGVVYLVRIRSRQLAAAKRLSASRRYDDVSQKLLIDEIKLQAELQHPNIVALIGVSWTTRADLQAIFEYMRDGDLRTFLETTRGSERESHLPVAPSDLPVTPASWSRQKLQLALDVAYALAYLHSQRPTGLIHRDLKSGNILLCDEATCHTSGGRLPHSEQSPRQPRLRAKLGDFGVSRLMSTSHSMTTGVGTSRWLAPEVILGGGVYNAACDVYSFGVVLTELDTHCVPFSDVRGHDGTMLPDIVVLQRVAHERLQPSLSPLCPEPIAALARQCMAHEAAERPSASAICNALRDLLHEEAKM</sequence>
<evidence type="ECO:0000256" key="2">
    <source>
        <dbReference type="ARBA" id="ARBA00022840"/>
    </source>
</evidence>
<dbReference type="InterPro" id="IPR000719">
    <property type="entry name" value="Prot_kinase_dom"/>
</dbReference>
<dbReference type="EMBL" id="JAKCXM010000639">
    <property type="protein sequence ID" value="KAJ0392416.1"/>
    <property type="molecule type" value="Genomic_DNA"/>
</dbReference>
<feature type="transmembrane region" description="Helical" evidence="5">
    <location>
        <begin position="20"/>
        <end position="47"/>
    </location>
</feature>
<evidence type="ECO:0000313" key="8">
    <source>
        <dbReference type="Proteomes" id="UP001209570"/>
    </source>
</evidence>
<dbReference type="InterPro" id="IPR051681">
    <property type="entry name" value="Ser/Thr_Kinases-Pseudokinases"/>
</dbReference>
<keyword evidence="4" id="KW-0723">Serine/threonine-protein kinase</keyword>
<dbReference type="GO" id="GO:0005524">
    <property type="term" value="F:ATP binding"/>
    <property type="evidence" value="ECO:0007669"/>
    <property type="project" value="UniProtKB-UniRule"/>
</dbReference>
<comment type="similarity">
    <text evidence="4">Belongs to the protein kinase superfamily.</text>
</comment>
<dbReference type="SUPFAM" id="SSF56112">
    <property type="entry name" value="Protein kinase-like (PK-like)"/>
    <property type="match status" value="1"/>
</dbReference>
<dbReference type="Gene3D" id="1.10.510.10">
    <property type="entry name" value="Transferase(Phosphotransferase) domain 1"/>
    <property type="match status" value="1"/>
</dbReference>
<evidence type="ECO:0000259" key="6">
    <source>
        <dbReference type="PROSITE" id="PS50011"/>
    </source>
</evidence>
<dbReference type="InterPro" id="IPR011009">
    <property type="entry name" value="Kinase-like_dom_sf"/>
</dbReference>
<dbReference type="GO" id="GO:0004674">
    <property type="term" value="F:protein serine/threonine kinase activity"/>
    <property type="evidence" value="ECO:0007669"/>
    <property type="project" value="UniProtKB-KW"/>
</dbReference>
<keyword evidence="2 3" id="KW-0067">ATP-binding</keyword>
<keyword evidence="4" id="KW-0418">Kinase</keyword>
<feature type="domain" description="Protein kinase" evidence="6">
    <location>
        <begin position="95"/>
        <end position="402"/>
    </location>
</feature>
<keyword evidence="5" id="KW-1133">Transmembrane helix</keyword>
<dbReference type="InterPro" id="IPR017441">
    <property type="entry name" value="Protein_kinase_ATP_BS"/>
</dbReference>
<dbReference type="SMART" id="SM00220">
    <property type="entry name" value="S_TKc"/>
    <property type="match status" value="1"/>
</dbReference>
<dbReference type="PROSITE" id="PS00108">
    <property type="entry name" value="PROTEIN_KINASE_ST"/>
    <property type="match status" value="1"/>
</dbReference>
<comment type="caution">
    <text evidence="7">The sequence shown here is derived from an EMBL/GenBank/DDBJ whole genome shotgun (WGS) entry which is preliminary data.</text>
</comment>
<protein>
    <recommendedName>
        <fullName evidence="6">Protein kinase domain-containing protein</fullName>
    </recommendedName>
</protein>
<keyword evidence="8" id="KW-1185">Reference proteome</keyword>
<keyword evidence="5" id="KW-0472">Membrane</keyword>
<keyword evidence="4" id="KW-0808">Transferase</keyword>
<dbReference type="AlphaFoldDB" id="A0AAD5LAZ5"/>
<organism evidence="7 8">
    <name type="scientific">Pythium insidiosum</name>
    <name type="common">Pythiosis disease agent</name>
    <dbReference type="NCBI Taxonomy" id="114742"/>
    <lineage>
        <taxon>Eukaryota</taxon>
        <taxon>Sar</taxon>
        <taxon>Stramenopiles</taxon>
        <taxon>Oomycota</taxon>
        <taxon>Peronosporomycetes</taxon>
        <taxon>Pythiales</taxon>
        <taxon>Pythiaceae</taxon>
        <taxon>Pythium</taxon>
    </lineage>
</organism>
<dbReference type="PROSITE" id="PS50011">
    <property type="entry name" value="PROTEIN_KINASE_DOM"/>
    <property type="match status" value="1"/>
</dbReference>
<evidence type="ECO:0000256" key="1">
    <source>
        <dbReference type="ARBA" id="ARBA00022741"/>
    </source>
</evidence>
<dbReference type="InterPro" id="IPR008271">
    <property type="entry name" value="Ser/Thr_kinase_AS"/>
</dbReference>
<proteinExistence type="inferred from homology"/>
<keyword evidence="5" id="KW-0812">Transmembrane</keyword>
<keyword evidence="1 3" id="KW-0547">Nucleotide-binding</keyword>
<reference evidence="7" key="1">
    <citation type="submission" date="2021-12" db="EMBL/GenBank/DDBJ databases">
        <title>Prjna785345.</title>
        <authorList>
            <person name="Rujirawat T."/>
            <person name="Krajaejun T."/>
        </authorList>
    </citation>
    <scope>NUCLEOTIDE SEQUENCE</scope>
    <source>
        <strain evidence="7">Pi057C3</strain>
    </source>
</reference>
<dbReference type="PANTHER" id="PTHR44329">
    <property type="entry name" value="SERINE/THREONINE-PROTEIN KINASE TNNI3K-RELATED"/>
    <property type="match status" value="1"/>
</dbReference>
<name>A0AAD5LAZ5_PYTIN</name>
<dbReference type="Gene3D" id="3.30.200.20">
    <property type="entry name" value="Phosphorylase Kinase, domain 1"/>
    <property type="match status" value="1"/>
</dbReference>
<dbReference type="PANTHER" id="PTHR44329:SF214">
    <property type="entry name" value="PROTEIN KINASE DOMAIN-CONTAINING PROTEIN"/>
    <property type="match status" value="1"/>
</dbReference>